<feature type="transmembrane region" description="Helical" evidence="6">
    <location>
        <begin position="398"/>
        <end position="415"/>
    </location>
</feature>
<sequence length="487" mass="53315">MEENRNNSLVSKDIVPIKAHQRVISGFGFFNIWVGMAVIIATFLIGGNGIDSMSIWELAIAIFIANLIIAIIGSLSGDIGIEHGLSFAAYLRAPFGTWGVHIPAVSRGIVAAIWFGIQTYLGAIAINYLVASMTGFDSWFLWYVIFAVVQIINTALGIKAIDRFAVIAAPAIILISIWIFMKVNGMAADKGIDIATYSGTQNTTSWFLIMIANMGFWSALAIDIPNITRYVKAPSNERNWFKRNLSNFIPHITALPLVQTFMGVIGAVSLLGAGDANPINVIQGTASGWTYVILLLMIVLAQWSTNTAANLIPASLTFVNAGAKFRLNFLTGLIIAGIIGTVIQPWEILNNLFVYLGYYGAVLSAVAGIIICDYYVIRRRRLHVKDLYQHEGQFKYDGGVNLAGMIAWIIGGGLALLFMDYMYIIGFPAGFIAYYLLMKGWYLKRHRQAEVESGFSDSYLGTTVGRDWDIPVHEPAGSKSDKAAVHS</sequence>
<feature type="transmembrane region" description="Helical" evidence="6">
    <location>
        <begin position="58"/>
        <end position="75"/>
    </location>
</feature>
<dbReference type="GO" id="GO:0015205">
    <property type="term" value="F:nucleobase transmembrane transporter activity"/>
    <property type="evidence" value="ECO:0007669"/>
    <property type="project" value="TreeGrafter"/>
</dbReference>
<dbReference type="EMBL" id="BMGR01000015">
    <property type="protein sequence ID" value="GGG19411.1"/>
    <property type="molecule type" value="Genomic_DNA"/>
</dbReference>
<evidence type="ECO:0000256" key="5">
    <source>
        <dbReference type="ARBA" id="ARBA00023136"/>
    </source>
</evidence>
<organism evidence="7 8">
    <name type="scientific">Paenibacillus abyssi</name>
    <dbReference type="NCBI Taxonomy" id="1340531"/>
    <lineage>
        <taxon>Bacteria</taxon>
        <taxon>Bacillati</taxon>
        <taxon>Bacillota</taxon>
        <taxon>Bacilli</taxon>
        <taxon>Bacillales</taxon>
        <taxon>Paenibacillaceae</taxon>
        <taxon>Paenibacillus</taxon>
    </lineage>
</organism>
<evidence type="ECO:0000313" key="7">
    <source>
        <dbReference type="EMBL" id="GGG19411.1"/>
    </source>
</evidence>
<name>A0A917LG25_9BACL</name>
<feature type="transmembrane region" description="Helical" evidence="6">
    <location>
        <begin position="112"/>
        <end position="133"/>
    </location>
</feature>
<evidence type="ECO:0000313" key="8">
    <source>
        <dbReference type="Proteomes" id="UP000644756"/>
    </source>
</evidence>
<comment type="subcellular location">
    <subcellularLocation>
        <location evidence="1">Membrane</location>
        <topology evidence="1">Multi-pass membrane protein</topology>
    </subcellularLocation>
</comment>
<protein>
    <submittedName>
        <fullName evidence="7">Nitrate reductase</fullName>
    </submittedName>
</protein>
<dbReference type="Pfam" id="PF02133">
    <property type="entry name" value="Transp_cyt_pur"/>
    <property type="match status" value="1"/>
</dbReference>
<dbReference type="InterPro" id="IPR001248">
    <property type="entry name" value="Pur-cyt_permease"/>
</dbReference>
<feature type="transmembrane region" description="Helical" evidence="6">
    <location>
        <begin position="206"/>
        <end position="227"/>
    </location>
</feature>
<dbReference type="Proteomes" id="UP000644756">
    <property type="component" value="Unassembled WGS sequence"/>
</dbReference>
<dbReference type="AlphaFoldDB" id="A0A917LG25"/>
<dbReference type="Gene3D" id="1.10.4160.10">
    <property type="entry name" value="Hydantoin permease"/>
    <property type="match status" value="1"/>
</dbReference>
<dbReference type="GO" id="GO:0005886">
    <property type="term" value="C:plasma membrane"/>
    <property type="evidence" value="ECO:0007669"/>
    <property type="project" value="TreeGrafter"/>
</dbReference>
<feature type="transmembrane region" description="Helical" evidence="6">
    <location>
        <begin position="248"/>
        <end position="271"/>
    </location>
</feature>
<evidence type="ECO:0000256" key="1">
    <source>
        <dbReference type="ARBA" id="ARBA00004141"/>
    </source>
</evidence>
<dbReference type="PANTHER" id="PTHR30618">
    <property type="entry name" value="NCS1 FAMILY PURINE/PYRIMIDINE TRANSPORTER"/>
    <property type="match status" value="1"/>
</dbReference>
<evidence type="ECO:0000256" key="6">
    <source>
        <dbReference type="SAM" id="Phobius"/>
    </source>
</evidence>
<feature type="transmembrane region" description="Helical" evidence="6">
    <location>
        <begin position="325"/>
        <end position="346"/>
    </location>
</feature>
<keyword evidence="4 6" id="KW-1133">Transmembrane helix</keyword>
<keyword evidence="5 6" id="KW-0472">Membrane</keyword>
<proteinExistence type="inferred from homology"/>
<comment type="caution">
    <text evidence="7">The sequence shown here is derived from an EMBL/GenBank/DDBJ whole genome shotgun (WGS) entry which is preliminary data.</text>
</comment>
<reference evidence="7" key="1">
    <citation type="journal article" date="2014" name="Int. J. Syst. Evol. Microbiol.">
        <title>Complete genome sequence of Corynebacterium casei LMG S-19264T (=DSM 44701T), isolated from a smear-ripened cheese.</title>
        <authorList>
            <consortium name="US DOE Joint Genome Institute (JGI-PGF)"/>
            <person name="Walter F."/>
            <person name="Albersmeier A."/>
            <person name="Kalinowski J."/>
            <person name="Ruckert C."/>
        </authorList>
    </citation>
    <scope>NUCLEOTIDE SEQUENCE</scope>
    <source>
        <strain evidence="7">CGMCC 1.12987</strain>
    </source>
</reference>
<feature type="transmembrane region" description="Helical" evidence="6">
    <location>
        <begin position="139"/>
        <end position="157"/>
    </location>
</feature>
<feature type="transmembrane region" description="Helical" evidence="6">
    <location>
        <begin position="164"/>
        <end position="181"/>
    </location>
</feature>
<feature type="transmembrane region" description="Helical" evidence="6">
    <location>
        <begin position="291"/>
        <end position="313"/>
    </location>
</feature>
<comment type="similarity">
    <text evidence="2">Belongs to the purine-cytosine permease (2.A.39) family.</text>
</comment>
<dbReference type="PANTHER" id="PTHR30618:SF0">
    <property type="entry name" value="PURINE-URACIL PERMEASE NCS1"/>
    <property type="match status" value="1"/>
</dbReference>
<dbReference type="RefSeq" id="WP_188532870.1">
    <property type="nucleotide sequence ID" value="NZ_BMGR01000015.1"/>
</dbReference>
<keyword evidence="3 6" id="KW-0812">Transmembrane</keyword>
<feature type="transmembrane region" description="Helical" evidence="6">
    <location>
        <begin position="421"/>
        <end position="437"/>
    </location>
</feature>
<gene>
    <name evidence="7" type="ORF">GCM10010916_40300</name>
</gene>
<evidence type="ECO:0000256" key="2">
    <source>
        <dbReference type="ARBA" id="ARBA00008974"/>
    </source>
</evidence>
<keyword evidence="8" id="KW-1185">Reference proteome</keyword>
<dbReference type="CDD" id="cd10323">
    <property type="entry name" value="SLC-NCS1sbd"/>
    <property type="match status" value="1"/>
</dbReference>
<evidence type="ECO:0000256" key="3">
    <source>
        <dbReference type="ARBA" id="ARBA00022692"/>
    </source>
</evidence>
<evidence type="ECO:0000256" key="4">
    <source>
        <dbReference type="ARBA" id="ARBA00022989"/>
    </source>
</evidence>
<dbReference type="InterPro" id="IPR045225">
    <property type="entry name" value="Uracil/uridine/allantoin_perm"/>
</dbReference>
<feature type="transmembrane region" description="Helical" evidence="6">
    <location>
        <begin position="352"/>
        <end position="377"/>
    </location>
</feature>
<accession>A0A917LG25</accession>
<feature type="transmembrane region" description="Helical" evidence="6">
    <location>
        <begin position="23"/>
        <end position="46"/>
    </location>
</feature>
<reference evidence="7" key="2">
    <citation type="submission" date="2020-09" db="EMBL/GenBank/DDBJ databases">
        <authorList>
            <person name="Sun Q."/>
            <person name="Zhou Y."/>
        </authorList>
    </citation>
    <scope>NUCLEOTIDE SEQUENCE</scope>
    <source>
        <strain evidence="7">CGMCC 1.12987</strain>
    </source>
</reference>